<evidence type="ECO:0000256" key="1">
    <source>
        <dbReference type="ARBA" id="ARBA00023015"/>
    </source>
</evidence>
<keyword evidence="3" id="KW-0804">Transcription</keyword>
<evidence type="ECO:0000313" key="6">
    <source>
        <dbReference type="EMBL" id="TGA95834.1"/>
    </source>
</evidence>
<dbReference type="PANTHER" id="PTHR47506:SF1">
    <property type="entry name" value="HTH-TYPE TRANSCRIPTIONAL REGULATOR YJDC"/>
    <property type="match status" value="1"/>
</dbReference>
<sequence>MTRTRVFDRQKVLEKAMLVFWRKGVDGASVADLLKEMKISRSSMYETFGNKDDLLLEAIQCYMDARNSEREVLNDSRDVRLSIMRYFQNHIDRVFNDQAPDGCLITSTTAAIDHQSALIQDAVETSFTDIETSLMNLLEKGKASGQIDSKIDSKKWAFLFLNLHHSINITSKINHNKEDFIEMIKQVLALL</sequence>
<evidence type="ECO:0000313" key="7">
    <source>
        <dbReference type="Proteomes" id="UP000298347"/>
    </source>
</evidence>
<dbReference type="InterPro" id="IPR036271">
    <property type="entry name" value="Tet_transcr_reg_TetR-rel_C_sf"/>
</dbReference>
<dbReference type="AlphaFoldDB" id="A0A4Z0GJ46"/>
<evidence type="ECO:0000256" key="2">
    <source>
        <dbReference type="ARBA" id="ARBA00023125"/>
    </source>
</evidence>
<dbReference type="InterPro" id="IPR009057">
    <property type="entry name" value="Homeodomain-like_sf"/>
</dbReference>
<dbReference type="Pfam" id="PF00440">
    <property type="entry name" value="TetR_N"/>
    <property type="match status" value="1"/>
</dbReference>
<feature type="domain" description="HTH tetR-type" evidence="5">
    <location>
        <begin position="6"/>
        <end position="66"/>
    </location>
</feature>
<keyword evidence="7" id="KW-1185">Reference proteome</keyword>
<reference evidence="6 7" key="1">
    <citation type="journal article" date="2015" name="Int. J. Syst. Evol. Microbiol.">
        <title>Sporolactobacillus shoreae sp. nov. and Sporolactobacillus spathodeae sp. nov., two spore-forming lactic acid bacteria isolated from tree barks in Thailand.</title>
        <authorList>
            <person name="Thamacharoensuk T."/>
            <person name="Kitahara M."/>
            <person name="Ohkuma M."/>
            <person name="Thongchul N."/>
            <person name="Tanasupawat S."/>
        </authorList>
    </citation>
    <scope>NUCLEOTIDE SEQUENCE [LARGE SCALE GENOMIC DNA]</scope>
    <source>
        <strain evidence="6 7">BK92</strain>
    </source>
</reference>
<dbReference type="SUPFAM" id="SSF46689">
    <property type="entry name" value="Homeodomain-like"/>
    <property type="match status" value="1"/>
</dbReference>
<dbReference type="SUPFAM" id="SSF48498">
    <property type="entry name" value="Tetracyclin repressor-like, C-terminal domain"/>
    <property type="match status" value="1"/>
</dbReference>
<dbReference type="GO" id="GO:0003677">
    <property type="term" value="F:DNA binding"/>
    <property type="evidence" value="ECO:0007669"/>
    <property type="project" value="UniProtKB-UniRule"/>
</dbReference>
<gene>
    <name evidence="6" type="ORF">E4665_17435</name>
</gene>
<dbReference type="PANTHER" id="PTHR47506">
    <property type="entry name" value="TRANSCRIPTIONAL REGULATORY PROTEIN"/>
    <property type="match status" value="1"/>
</dbReference>
<feature type="DNA-binding region" description="H-T-H motif" evidence="4">
    <location>
        <begin position="29"/>
        <end position="48"/>
    </location>
</feature>
<accession>A0A4Z0GJ46</accession>
<evidence type="ECO:0000256" key="3">
    <source>
        <dbReference type="ARBA" id="ARBA00023163"/>
    </source>
</evidence>
<evidence type="ECO:0000259" key="5">
    <source>
        <dbReference type="PROSITE" id="PS50977"/>
    </source>
</evidence>
<evidence type="ECO:0000256" key="4">
    <source>
        <dbReference type="PROSITE-ProRule" id="PRU00335"/>
    </source>
</evidence>
<dbReference type="RefSeq" id="WP_135350077.1">
    <property type="nucleotide sequence ID" value="NZ_SRJD01000037.1"/>
</dbReference>
<dbReference type="Gene3D" id="1.10.357.10">
    <property type="entry name" value="Tetracycline Repressor, domain 2"/>
    <property type="match status" value="1"/>
</dbReference>
<organism evidence="6 7">
    <name type="scientific">Sporolactobacillus shoreae</name>
    <dbReference type="NCBI Taxonomy" id="1465501"/>
    <lineage>
        <taxon>Bacteria</taxon>
        <taxon>Bacillati</taxon>
        <taxon>Bacillota</taxon>
        <taxon>Bacilli</taxon>
        <taxon>Bacillales</taxon>
        <taxon>Sporolactobacillaceae</taxon>
        <taxon>Sporolactobacillus</taxon>
    </lineage>
</organism>
<dbReference type="PROSITE" id="PS50977">
    <property type="entry name" value="HTH_TETR_2"/>
    <property type="match status" value="1"/>
</dbReference>
<dbReference type="Gene3D" id="1.10.10.60">
    <property type="entry name" value="Homeodomain-like"/>
    <property type="match status" value="1"/>
</dbReference>
<dbReference type="EMBL" id="SRJD01000037">
    <property type="protein sequence ID" value="TGA95834.1"/>
    <property type="molecule type" value="Genomic_DNA"/>
</dbReference>
<name>A0A4Z0GJ46_9BACL</name>
<dbReference type="Pfam" id="PF16925">
    <property type="entry name" value="TetR_C_13"/>
    <property type="match status" value="1"/>
</dbReference>
<dbReference type="Proteomes" id="UP000298347">
    <property type="component" value="Unassembled WGS sequence"/>
</dbReference>
<dbReference type="InterPro" id="IPR001647">
    <property type="entry name" value="HTH_TetR"/>
</dbReference>
<comment type="caution">
    <text evidence="6">The sequence shown here is derived from an EMBL/GenBank/DDBJ whole genome shotgun (WGS) entry which is preliminary data.</text>
</comment>
<keyword evidence="2 4" id="KW-0238">DNA-binding</keyword>
<keyword evidence="1" id="KW-0805">Transcription regulation</keyword>
<protein>
    <submittedName>
        <fullName evidence="6">TetR/AcrR family transcriptional regulator</fullName>
    </submittedName>
</protein>
<proteinExistence type="predicted"/>
<dbReference type="InterPro" id="IPR011075">
    <property type="entry name" value="TetR_C"/>
</dbReference>
<dbReference type="OrthoDB" id="9795242at2"/>